<dbReference type="Gene3D" id="3.40.960.10">
    <property type="entry name" value="VSR Endonuclease"/>
    <property type="match status" value="1"/>
</dbReference>
<evidence type="ECO:0000313" key="2">
    <source>
        <dbReference type="EMBL" id="SMH30509.1"/>
    </source>
</evidence>
<name>A0A1X7N1K8_9MICO</name>
<dbReference type="InterPro" id="IPR011335">
    <property type="entry name" value="Restrct_endonuc-II-like"/>
</dbReference>
<dbReference type="Pfam" id="PF04480">
    <property type="entry name" value="DUF559"/>
    <property type="match status" value="1"/>
</dbReference>
<dbReference type="EMBL" id="FXBM01000001">
    <property type="protein sequence ID" value="SMH30509.1"/>
    <property type="molecule type" value="Genomic_DNA"/>
</dbReference>
<dbReference type="AlphaFoldDB" id="A0A1X7N1K8"/>
<dbReference type="InterPro" id="IPR007569">
    <property type="entry name" value="DUF559"/>
</dbReference>
<evidence type="ECO:0000259" key="1">
    <source>
        <dbReference type="Pfam" id="PF04480"/>
    </source>
</evidence>
<feature type="domain" description="DUF559" evidence="1">
    <location>
        <begin position="197"/>
        <end position="261"/>
    </location>
</feature>
<organism evidence="2 3">
    <name type="scientific">Rathayibacter oskolensis</name>
    <dbReference type="NCBI Taxonomy" id="1891671"/>
    <lineage>
        <taxon>Bacteria</taxon>
        <taxon>Bacillati</taxon>
        <taxon>Actinomycetota</taxon>
        <taxon>Actinomycetes</taxon>
        <taxon>Micrococcales</taxon>
        <taxon>Microbacteriaceae</taxon>
        <taxon>Rathayibacter</taxon>
    </lineage>
</organism>
<dbReference type="SUPFAM" id="SSF52980">
    <property type="entry name" value="Restriction endonuclease-like"/>
    <property type="match status" value="1"/>
</dbReference>
<evidence type="ECO:0000313" key="3">
    <source>
        <dbReference type="Proteomes" id="UP000193711"/>
    </source>
</evidence>
<keyword evidence="3" id="KW-1185">Reference proteome</keyword>
<proteinExistence type="predicted"/>
<dbReference type="STRING" id="1891671.SAMN06295885_0438"/>
<protein>
    <recommendedName>
        <fullName evidence="1">DUF559 domain-containing protein</fullName>
    </recommendedName>
</protein>
<sequence>MRAVVAPVRGVRTVRPATTLADRCSALLYRLGREAFVCGPTAALLWGAPLELRWERREEIDVAVASPLRAPHATGIAGRSLALDPSIDVLSYPLGRLTTPARTWCDLGVVLELPDLVAVGDHLLHRGICTAEALHDAVERYRSRRGLRRLRQALGLLDARAESRPESLVRVALVLAGVQGIEANVEIYDNAVFLGRVDLCIARARVIVEYHGDYHRVERDRWRRDRARIGRLRAAGWFVIELTGDDLADLASVVAQVQTAIRR</sequence>
<reference evidence="3" key="1">
    <citation type="submission" date="2017-04" db="EMBL/GenBank/DDBJ databases">
        <authorList>
            <person name="Varghese N."/>
            <person name="Submissions S."/>
        </authorList>
    </citation>
    <scope>NUCLEOTIDE SEQUENCE [LARGE SCALE GENOMIC DNA]</scope>
    <source>
        <strain evidence="3">VKM Ac-2121</strain>
    </source>
</reference>
<gene>
    <name evidence="2" type="ORF">SAMN06295885_0438</name>
</gene>
<accession>A0A1X7N1K8</accession>
<dbReference type="Proteomes" id="UP000193711">
    <property type="component" value="Unassembled WGS sequence"/>
</dbReference>